<protein>
    <submittedName>
        <fullName evidence="2">Uncharacterized protein</fullName>
    </submittedName>
</protein>
<dbReference type="Proteomes" id="UP001392437">
    <property type="component" value="Unassembled WGS sequence"/>
</dbReference>
<dbReference type="AlphaFoldDB" id="A0AAW0QYE5"/>
<evidence type="ECO:0000256" key="1">
    <source>
        <dbReference type="SAM" id="Phobius"/>
    </source>
</evidence>
<keyword evidence="1" id="KW-1133">Transmembrane helix</keyword>
<keyword evidence="1" id="KW-0472">Membrane</keyword>
<feature type="transmembrane region" description="Helical" evidence="1">
    <location>
        <begin position="516"/>
        <end position="541"/>
    </location>
</feature>
<reference evidence="2 3" key="1">
    <citation type="submission" date="2023-01" db="EMBL/GenBank/DDBJ databases">
        <title>Analysis of 21 Apiospora genomes using comparative genomics revels a genus with tremendous synthesis potential of carbohydrate active enzymes and secondary metabolites.</title>
        <authorList>
            <person name="Sorensen T."/>
        </authorList>
    </citation>
    <scope>NUCLEOTIDE SEQUENCE [LARGE SCALE GENOMIC DNA]</scope>
    <source>
        <strain evidence="2 3">CBS 117206</strain>
    </source>
</reference>
<evidence type="ECO:0000313" key="3">
    <source>
        <dbReference type="Proteomes" id="UP001392437"/>
    </source>
</evidence>
<keyword evidence="3" id="KW-1185">Reference proteome</keyword>
<accession>A0AAW0QYE5</accession>
<evidence type="ECO:0000313" key="2">
    <source>
        <dbReference type="EMBL" id="KAK8115363.1"/>
    </source>
</evidence>
<organism evidence="2 3">
    <name type="scientific">Apiospora kogelbergensis</name>
    <dbReference type="NCBI Taxonomy" id="1337665"/>
    <lineage>
        <taxon>Eukaryota</taxon>
        <taxon>Fungi</taxon>
        <taxon>Dikarya</taxon>
        <taxon>Ascomycota</taxon>
        <taxon>Pezizomycotina</taxon>
        <taxon>Sordariomycetes</taxon>
        <taxon>Xylariomycetidae</taxon>
        <taxon>Amphisphaeriales</taxon>
        <taxon>Apiosporaceae</taxon>
        <taxon>Apiospora</taxon>
    </lineage>
</organism>
<dbReference type="EMBL" id="JAQQWP010000006">
    <property type="protein sequence ID" value="KAK8115363.1"/>
    <property type="molecule type" value="Genomic_DNA"/>
</dbReference>
<keyword evidence="1" id="KW-0812">Transmembrane</keyword>
<comment type="caution">
    <text evidence="2">The sequence shown here is derived from an EMBL/GenBank/DDBJ whole genome shotgun (WGS) entry which is preliminary data.</text>
</comment>
<name>A0AAW0QYE5_9PEZI</name>
<sequence length="615" mass="68080">MTTILTDCIVILLPLALVVFVALVWSKRDSRVNEEDFTSWENAIKVAATVLPIIFASVVGRLMSEATHWRLEHGDTVGSLEQLMGSRTVGGTITTLFQFQSWNLITLVLLAVWALSPLGDPIATANVEAKTRLRTEQNEHYLLRQQREEPTGLYTTVVSMPEKSKLDTMDLWGNVKIPYLDSVNRPDWKDVPQNLSTDGYSSLVGVPLSHINHINPNTSDSFTLESSYIQLQCNEIVTKTSLDGSTEDILNGHMLDDAYSDFGGLGRIYSLPNGTWHGFPRDSEASWSLGINRFVDPLWFGGNRTNRTEFKETSKSSRASDLHRPNLFTNENGIEAGPTGLIIQATCKHQYTLQPELFFTGYCDITQRYVESRVNCTWLKGNQQICAVTAQRPSQQPHALDAITPLSFPVIFRGVSKELPRTTGGTISYQTEPSLYHLADPSLKAMGGGELRFLENVTKMDLGIRLGQLLNTYLQLTQMPQNMYGGAADGSTLDPNITVIAENTENVVLFGVSNGWAGLCLVSCVAMLMAGVLSVAIAHWARSPEILGYVSTVLRDSRHIELPEGSYQLTASELSERMAKERIRYGVIRNEKGEDLCIGVGREEVTGGITKKRAN</sequence>
<gene>
    <name evidence="2" type="ORF">PG999_007432</name>
</gene>
<proteinExistence type="predicted"/>
<feature type="transmembrane region" description="Helical" evidence="1">
    <location>
        <begin position="42"/>
        <end position="63"/>
    </location>
</feature>